<dbReference type="PATRIC" id="fig|864069.3.peg.3759"/>
<feature type="region of interest" description="Disordered" evidence="1">
    <location>
        <begin position="23"/>
        <end position="112"/>
    </location>
</feature>
<dbReference type="Proteomes" id="UP000003947">
    <property type="component" value="Unassembled WGS sequence"/>
</dbReference>
<evidence type="ECO:0000313" key="4">
    <source>
        <dbReference type="Proteomes" id="UP000003947"/>
    </source>
</evidence>
<feature type="compositionally biased region" description="Polar residues" evidence="1">
    <location>
        <begin position="26"/>
        <end position="60"/>
    </location>
</feature>
<dbReference type="OrthoDB" id="8004454at2"/>
<keyword evidence="2" id="KW-0732">Signal</keyword>
<evidence type="ECO:0000256" key="1">
    <source>
        <dbReference type="SAM" id="MobiDB-lite"/>
    </source>
</evidence>
<dbReference type="eggNOG" id="ENOG5033HDV">
    <property type="taxonomic scope" value="Bacteria"/>
</dbReference>
<accession>I4YSF4</accession>
<name>I4YSF4_9HYPH</name>
<organism evidence="3 4">
    <name type="scientific">Microvirga lotononidis</name>
    <dbReference type="NCBI Taxonomy" id="864069"/>
    <lineage>
        <taxon>Bacteria</taxon>
        <taxon>Pseudomonadati</taxon>
        <taxon>Pseudomonadota</taxon>
        <taxon>Alphaproteobacteria</taxon>
        <taxon>Hyphomicrobiales</taxon>
        <taxon>Methylobacteriaceae</taxon>
        <taxon>Microvirga</taxon>
    </lineage>
</organism>
<protein>
    <submittedName>
        <fullName evidence="3">Uncharacterized protein</fullName>
    </submittedName>
</protein>
<evidence type="ECO:0000313" key="3">
    <source>
        <dbReference type="EMBL" id="EIM26896.1"/>
    </source>
</evidence>
<dbReference type="AlphaFoldDB" id="I4YSF4"/>
<feature type="signal peptide" evidence="2">
    <location>
        <begin position="1"/>
        <end position="16"/>
    </location>
</feature>
<reference evidence="3 4" key="1">
    <citation type="submission" date="2012-02" db="EMBL/GenBank/DDBJ databases">
        <title>Improved High-Quality Draft sequence of Microvirga sp. WSM3557.</title>
        <authorList>
            <consortium name="US DOE Joint Genome Institute"/>
            <person name="Lucas S."/>
            <person name="Han J."/>
            <person name="Lapidus A."/>
            <person name="Cheng J.-F."/>
            <person name="Goodwin L."/>
            <person name="Pitluck S."/>
            <person name="Peters L."/>
            <person name="Zhang X."/>
            <person name="Detter J.C."/>
            <person name="Han C."/>
            <person name="Tapia R."/>
            <person name="Land M."/>
            <person name="Hauser L."/>
            <person name="Kyrpides N."/>
            <person name="Ivanova N."/>
            <person name="Pagani I."/>
            <person name="Brau L."/>
            <person name="Yates R."/>
            <person name="O'Hara G."/>
            <person name="Rui T."/>
            <person name="Howieson J."/>
            <person name="Reeve W."/>
            <person name="Woyke T."/>
        </authorList>
    </citation>
    <scope>NUCLEOTIDE SEQUENCE [LARGE SCALE GENOMIC DNA]</scope>
    <source>
        <strain evidence="3 4">WSM3557</strain>
    </source>
</reference>
<feature type="chain" id="PRO_5003699164" evidence="2">
    <location>
        <begin position="17"/>
        <end position="112"/>
    </location>
</feature>
<dbReference type="EMBL" id="JH660645">
    <property type="protein sequence ID" value="EIM26896.1"/>
    <property type="molecule type" value="Genomic_DNA"/>
</dbReference>
<evidence type="ECO:0000256" key="2">
    <source>
        <dbReference type="SAM" id="SignalP"/>
    </source>
</evidence>
<proteinExistence type="predicted"/>
<gene>
    <name evidence="3" type="ORF">MicloDRAFT_00034470</name>
</gene>
<keyword evidence="4" id="KW-1185">Reference proteome</keyword>
<sequence precursor="true">MCLSPKAFLIVGVAMAGLMAGVEQRAQAQGQPQSSESLKTESTGPQDPRSTGSVGRSNAPLSDKLDRTDGVIRPPADIAPDMNVRPPVPNPGTTRVIPPPGSPGGDQSVEPK</sequence>
<dbReference type="HOGENOM" id="CLU_157076_0_0_5"/>
<dbReference type="RefSeq" id="WP_009762946.1">
    <property type="nucleotide sequence ID" value="NZ_CP141050.1"/>
</dbReference>